<dbReference type="KEGG" id="saqt:GJV85_11505"/>
<evidence type="ECO:0000256" key="2">
    <source>
        <dbReference type="SAM" id="SignalP"/>
    </source>
</evidence>
<name>A0A975GDG8_9BACT</name>
<evidence type="ECO:0000256" key="1">
    <source>
        <dbReference type="SAM" id="Coils"/>
    </source>
</evidence>
<dbReference type="InterPro" id="IPR045748">
    <property type="entry name" value="DcaP"/>
</dbReference>
<accession>A0A975GDG8</accession>
<dbReference type="SUPFAM" id="SSF56935">
    <property type="entry name" value="Porins"/>
    <property type="match status" value="1"/>
</dbReference>
<evidence type="ECO:0008006" key="5">
    <source>
        <dbReference type="Google" id="ProtNLM"/>
    </source>
</evidence>
<dbReference type="AlphaFoldDB" id="A0A975GDG8"/>
<feature type="coiled-coil region" evidence="1">
    <location>
        <begin position="20"/>
        <end position="47"/>
    </location>
</feature>
<dbReference type="EMBL" id="CP046072">
    <property type="protein sequence ID" value="QSZ42711.1"/>
    <property type="molecule type" value="Genomic_DNA"/>
</dbReference>
<gene>
    <name evidence="3" type="ORF">GJV85_11505</name>
</gene>
<protein>
    <recommendedName>
        <fullName evidence="5">Porin</fullName>
    </recommendedName>
</protein>
<feature type="chain" id="PRO_5038112325" description="Porin" evidence="2">
    <location>
        <begin position="21"/>
        <end position="403"/>
    </location>
</feature>
<sequence>MKKFRFKAFLLLCLSFSLYANENTLEIEKLKAQVELLSKKVELRSEDTVLSVGGRIELQSISASPDGSFYAGSIPLKNSSKAEYNQFTMSARESRLWIKTRTPSEHGPIRALVEMDFLGVAGTEVYSNSHGPRMRHAYVEAFGFTFGQTNSTFNSYVTLDTITYAMNNTLVRQPLVRYTIDDNALSYDIAFEQPESTLLDPNGTSIIPKDDKVPDMVTRVRYFSSLTEGSIAFLARYITQNDVKLSDGNSVNSSSSALGWGVNLSIKMKTNALDDIRFDVQYGDGMGRYFAYNAYTAGSINNEGEIKLQTSYGAHIAYRHWWSKKLRSTLALSYAGSKNNLEEINLVALKKINRDAYASQANLLWTPISNLLVGIEHSRAIRHVENEDIGELDMLTLIVRYDF</sequence>
<evidence type="ECO:0000313" key="3">
    <source>
        <dbReference type="EMBL" id="QSZ42711.1"/>
    </source>
</evidence>
<dbReference type="Proteomes" id="UP000671852">
    <property type="component" value="Chromosome"/>
</dbReference>
<keyword evidence="1" id="KW-0175">Coiled coil</keyword>
<dbReference type="RefSeq" id="WP_207561522.1">
    <property type="nucleotide sequence ID" value="NZ_CP046072.1"/>
</dbReference>
<evidence type="ECO:0000313" key="4">
    <source>
        <dbReference type="Proteomes" id="UP000671852"/>
    </source>
</evidence>
<organism evidence="3 4">
    <name type="scientific">Sulfurimonas aquatica</name>
    <dbReference type="NCBI Taxonomy" id="2672570"/>
    <lineage>
        <taxon>Bacteria</taxon>
        <taxon>Pseudomonadati</taxon>
        <taxon>Campylobacterota</taxon>
        <taxon>Epsilonproteobacteria</taxon>
        <taxon>Campylobacterales</taxon>
        <taxon>Sulfurimonadaceae</taxon>
        <taxon>Sulfurimonas</taxon>
    </lineage>
</organism>
<reference evidence="3" key="1">
    <citation type="submission" date="2019-11" db="EMBL/GenBank/DDBJ databases">
        <authorList>
            <person name="Kojima H."/>
        </authorList>
    </citation>
    <scope>NUCLEOTIDE SEQUENCE</scope>
    <source>
        <strain evidence="3">H1576</strain>
    </source>
</reference>
<keyword evidence="4" id="KW-1185">Reference proteome</keyword>
<proteinExistence type="predicted"/>
<dbReference type="Pfam" id="PF19577">
    <property type="entry name" value="DcaP"/>
    <property type="match status" value="1"/>
</dbReference>
<keyword evidence="2" id="KW-0732">Signal</keyword>
<feature type="signal peptide" evidence="2">
    <location>
        <begin position="1"/>
        <end position="20"/>
    </location>
</feature>
<reference evidence="3" key="2">
    <citation type="submission" date="2021-04" db="EMBL/GenBank/DDBJ databases">
        <title>Isolation and characterization of a novel species of the genus Sulfurimonas.</title>
        <authorList>
            <person name="Fukui M."/>
        </authorList>
    </citation>
    <scope>NUCLEOTIDE SEQUENCE</scope>
    <source>
        <strain evidence="3">H1576</strain>
    </source>
</reference>